<dbReference type="InterPro" id="IPR017911">
    <property type="entry name" value="MacB-like_ATP-bd"/>
</dbReference>
<dbReference type="Proteomes" id="UP001225378">
    <property type="component" value="Chromosome"/>
</dbReference>
<dbReference type="Pfam" id="PF00005">
    <property type="entry name" value="ABC_tran"/>
    <property type="match status" value="1"/>
</dbReference>
<evidence type="ECO:0000256" key="2">
    <source>
        <dbReference type="ARBA" id="ARBA00022741"/>
    </source>
</evidence>
<dbReference type="Gene3D" id="3.40.50.300">
    <property type="entry name" value="P-loop containing nucleotide triphosphate hydrolases"/>
    <property type="match status" value="1"/>
</dbReference>
<dbReference type="PANTHER" id="PTHR42798:SF2">
    <property type="entry name" value="ABC TRANSPORTER ATP-BINDING PROTEIN MG467-RELATED"/>
    <property type="match status" value="1"/>
</dbReference>
<dbReference type="GO" id="GO:0005524">
    <property type="term" value="F:ATP binding"/>
    <property type="evidence" value="ECO:0007669"/>
    <property type="project" value="UniProtKB-KW"/>
</dbReference>
<dbReference type="InterPro" id="IPR003593">
    <property type="entry name" value="AAA+_ATPase"/>
</dbReference>
<dbReference type="CDD" id="cd03255">
    <property type="entry name" value="ABC_MJ0796_LolCDE_FtsE"/>
    <property type="match status" value="1"/>
</dbReference>
<evidence type="ECO:0000256" key="3">
    <source>
        <dbReference type="ARBA" id="ARBA00022840"/>
    </source>
</evidence>
<gene>
    <name evidence="6" type="ORF">Q9L42_003455</name>
</gene>
<protein>
    <submittedName>
        <fullName evidence="6">ABC transporter ATP-binding protein</fullName>
    </submittedName>
</protein>
<dbReference type="GO" id="GO:0022857">
    <property type="term" value="F:transmembrane transporter activity"/>
    <property type="evidence" value="ECO:0007669"/>
    <property type="project" value="UniProtKB-ARBA"/>
</dbReference>
<dbReference type="PROSITE" id="PS50893">
    <property type="entry name" value="ABC_TRANSPORTER_2"/>
    <property type="match status" value="1"/>
</dbReference>
<dbReference type="InterPro" id="IPR003439">
    <property type="entry name" value="ABC_transporter-like_ATP-bd"/>
</dbReference>
<keyword evidence="3 6" id="KW-0067">ATP-binding</keyword>
<keyword evidence="1" id="KW-0813">Transport</keyword>
<comment type="similarity">
    <text evidence="4">Belongs to the ABC transporter superfamily. Macrolide exporter (TC 3.A.1.122) family.</text>
</comment>
<dbReference type="InterPro" id="IPR017871">
    <property type="entry name" value="ABC_transporter-like_CS"/>
</dbReference>
<keyword evidence="7" id="KW-1185">Reference proteome</keyword>
<evidence type="ECO:0000313" key="6">
    <source>
        <dbReference type="EMBL" id="XBS21191.1"/>
    </source>
</evidence>
<dbReference type="KEGG" id="mech:Q9L42_003455"/>
<accession>A0AAU7NX40</accession>
<reference evidence="6 7" key="1">
    <citation type="journal article" date="2024" name="Microbiology">
        <title>Methylomarinum rosea sp. nov., a novel halophilic methanotrophic bacterium from the hypersaline Lake Elton.</title>
        <authorList>
            <person name="Suleimanov R.Z."/>
            <person name="Oshkin I.Y."/>
            <person name="Danilova O.V."/>
            <person name="Suzina N.E."/>
            <person name="Dedysh S.N."/>
        </authorList>
    </citation>
    <scope>NUCLEOTIDE SEQUENCE [LARGE SCALE GENOMIC DNA]</scope>
    <source>
        <strain evidence="6 7">Ch1-1</strain>
    </source>
</reference>
<keyword evidence="2" id="KW-0547">Nucleotide-binding</keyword>
<dbReference type="GO" id="GO:0016887">
    <property type="term" value="F:ATP hydrolysis activity"/>
    <property type="evidence" value="ECO:0007669"/>
    <property type="project" value="InterPro"/>
</dbReference>
<feature type="domain" description="ABC transporter" evidence="5">
    <location>
        <begin position="11"/>
        <end position="227"/>
    </location>
</feature>
<dbReference type="GO" id="GO:1902495">
    <property type="term" value="C:transmembrane transporter complex"/>
    <property type="evidence" value="ECO:0007669"/>
    <property type="project" value="UniProtKB-ARBA"/>
</dbReference>
<dbReference type="EMBL" id="CP157743">
    <property type="protein sequence ID" value="XBS21191.1"/>
    <property type="molecule type" value="Genomic_DNA"/>
</dbReference>
<evidence type="ECO:0000256" key="4">
    <source>
        <dbReference type="ARBA" id="ARBA00038388"/>
    </source>
</evidence>
<dbReference type="SMART" id="SM00382">
    <property type="entry name" value="AAA"/>
    <property type="match status" value="1"/>
</dbReference>
<name>A0AAU7NX40_9GAMM</name>
<dbReference type="PANTHER" id="PTHR42798">
    <property type="entry name" value="LIPOPROTEIN-RELEASING SYSTEM ATP-BINDING PROTEIN LOLD"/>
    <property type="match status" value="1"/>
</dbReference>
<dbReference type="SUPFAM" id="SSF52540">
    <property type="entry name" value="P-loop containing nucleoside triphosphate hydrolases"/>
    <property type="match status" value="1"/>
</dbReference>
<evidence type="ECO:0000259" key="5">
    <source>
        <dbReference type="PROSITE" id="PS50893"/>
    </source>
</evidence>
<dbReference type="RefSeq" id="WP_305909821.1">
    <property type="nucleotide sequence ID" value="NZ_CP157743.1"/>
</dbReference>
<proteinExistence type="inferred from homology"/>
<dbReference type="FunFam" id="3.40.50.300:FF:000032">
    <property type="entry name" value="Export ABC transporter ATP-binding protein"/>
    <property type="match status" value="1"/>
</dbReference>
<evidence type="ECO:0000256" key="1">
    <source>
        <dbReference type="ARBA" id="ARBA00022448"/>
    </source>
</evidence>
<sequence>MPETYSDQPIINTENLGKTVTTADGPLHILSSVDLTIKRGDSIAIVGSSGSGKSTLLSLLAGLDTPSTGAVQLNGLELTTMDEDGRADVRNRYIGFVFQSFQLLPGLTALENVMLPLELGGDHYAEDKASALLDRVGLSHRLSHTPKQLSGGEQQRVALARAFVTEPAILFADEPTGNLDSKTGAQIIELLFELNQEKHTTLVLVTHDNALAGRCQRTVKLEAGYLL</sequence>
<dbReference type="InterPro" id="IPR027417">
    <property type="entry name" value="P-loop_NTPase"/>
</dbReference>
<dbReference type="PROSITE" id="PS00211">
    <property type="entry name" value="ABC_TRANSPORTER_1"/>
    <property type="match status" value="1"/>
</dbReference>
<dbReference type="AlphaFoldDB" id="A0AAU7NX40"/>
<evidence type="ECO:0000313" key="7">
    <source>
        <dbReference type="Proteomes" id="UP001225378"/>
    </source>
</evidence>
<organism evidence="6 7">
    <name type="scientific">Methylomarinum roseum</name>
    <dbReference type="NCBI Taxonomy" id="3067653"/>
    <lineage>
        <taxon>Bacteria</taxon>
        <taxon>Pseudomonadati</taxon>
        <taxon>Pseudomonadota</taxon>
        <taxon>Gammaproteobacteria</taxon>
        <taxon>Methylococcales</taxon>
        <taxon>Methylococcaceae</taxon>
        <taxon>Methylomarinum</taxon>
    </lineage>
</organism>